<evidence type="ECO:0000313" key="3">
    <source>
        <dbReference type="EMBL" id="MSU09108.1"/>
    </source>
</evidence>
<reference evidence="3 4" key="1">
    <citation type="submission" date="2019-08" db="EMBL/GenBank/DDBJ databases">
        <title>In-depth cultivation of the pig gut microbiome towards novel bacterial diversity and tailored functional studies.</title>
        <authorList>
            <person name="Wylensek D."/>
            <person name="Hitch T.C.A."/>
            <person name="Clavel T."/>
        </authorList>
    </citation>
    <scope>NUCLEOTIDE SEQUENCE [LARGE SCALE GENOMIC DNA]</scope>
    <source>
        <strain evidence="3 4">WCA-693-APC-5D-A</strain>
    </source>
</reference>
<protein>
    <recommendedName>
        <fullName evidence="2">PepSY domain-containing protein</fullName>
    </recommendedName>
</protein>
<keyword evidence="1" id="KW-0732">Signal</keyword>
<dbReference type="Proteomes" id="UP000433181">
    <property type="component" value="Unassembled WGS sequence"/>
</dbReference>
<evidence type="ECO:0000256" key="1">
    <source>
        <dbReference type="SAM" id="SignalP"/>
    </source>
</evidence>
<evidence type="ECO:0000259" key="2">
    <source>
        <dbReference type="Pfam" id="PF03413"/>
    </source>
</evidence>
<accession>A0A6I2UC78</accession>
<dbReference type="InterPro" id="IPR025711">
    <property type="entry name" value="PepSY"/>
</dbReference>
<dbReference type="Gene3D" id="3.10.450.40">
    <property type="match status" value="1"/>
</dbReference>
<evidence type="ECO:0000313" key="4">
    <source>
        <dbReference type="Proteomes" id="UP000433181"/>
    </source>
</evidence>
<feature type="chain" id="PRO_5026264587" description="PepSY domain-containing protein" evidence="1">
    <location>
        <begin position="26"/>
        <end position="88"/>
    </location>
</feature>
<name>A0A6I2UC78_9FIRM</name>
<organism evidence="3 4">
    <name type="scientific">Anaerovibrio slackiae</name>
    <dbReference type="NCBI Taxonomy" id="2652309"/>
    <lineage>
        <taxon>Bacteria</taxon>
        <taxon>Bacillati</taxon>
        <taxon>Bacillota</taxon>
        <taxon>Negativicutes</taxon>
        <taxon>Selenomonadales</taxon>
        <taxon>Selenomonadaceae</taxon>
        <taxon>Anaerovibrio</taxon>
    </lineage>
</organism>
<dbReference type="GeneID" id="96779042"/>
<dbReference type="AlphaFoldDB" id="A0A6I2UC78"/>
<dbReference type="RefSeq" id="WP_154407277.1">
    <property type="nucleotide sequence ID" value="NZ_JAQXJM010000127.1"/>
</dbReference>
<feature type="domain" description="PepSY" evidence="2">
    <location>
        <begin position="27"/>
        <end position="85"/>
    </location>
</feature>
<dbReference type="SUPFAM" id="SSF160574">
    <property type="entry name" value="BT0923-like"/>
    <property type="match status" value="1"/>
</dbReference>
<proteinExistence type="predicted"/>
<feature type="signal peptide" evidence="1">
    <location>
        <begin position="1"/>
        <end position="25"/>
    </location>
</feature>
<keyword evidence="4" id="KW-1185">Reference proteome</keyword>
<dbReference type="PROSITE" id="PS51257">
    <property type="entry name" value="PROKAR_LIPOPROTEIN"/>
    <property type="match status" value="1"/>
</dbReference>
<comment type="caution">
    <text evidence="3">The sequence shown here is derived from an EMBL/GenBank/DDBJ whole genome shotgun (WGS) entry which is preliminary data.</text>
</comment>
<dbReference type="Pfam" id="PF03413">
    <property type="entry name" value="PepSY"/>
    <property type="match status" value="1"/>
</dbReference>
<dbReference type="EMBL" id="VUNR01000017">
    <property type="protein sequence ID" value="MSU09108.1"/>
    <property type="molecule type" value="Genomic_DNA"/>
</dbReference>
<sequence length="88" mass="9874">MSGKMKLIFGSVLVGCLMAASVACAQISRDEACDVVYRYFPGATITKVEHDWDDGHEIYEIDFQYGQYMDAECTIDANTGNMLEYELD</sequence>
<gene>
    <name evidence="3" type="ORF">FYJ84_08940</name>
</gene>